<organism evidence="2 3">
    <name type="scientific">Olea europaea subsp. europaea</name>
    <dbReference type="NCBI Taxonomy" id="158383"/>
    <lineage>
        <taxon>Eukaryota</taxon>
        <taxon>Viridiplantae</taxon>
        <taxon>Streptophyta</taxon>
        <taxon>Embryophyta</taxon>
        <taxon>Tracheophyta</taxon>
        <taxon>Spermatophyta</taxon>
        <taxon>Magnoliopsida</taxon>
        <taxon>eudicotyledons</taxon>
        <taxon>Gunneridae</taxon>
        <taxon>Pentapetalae</taxon>
        <taxon>asterids</taxon>
        <taxon>lamiids</taxon>
        <taxon>Lamiales</taxon>
        <taxon>Oleaceae</taxon>
        <taxon>Oleeae</taxon>
        <taxon>Olea</taxon>
    </lineage>
</organism>
<name>A0A8S0TLZ7_OLEEU</name>
<accession>A0A8S0TLZ7</accession>
<feature type="compositionally biased region" description="Low complexity" evidence="1">
    <location>
        <begin position="76"/>
        <end position="86"/>
    </location>
</feature>
<dbReference type="EMBL" id="CACTIH010007260">
    <property type="protein sequence ID" value="CAA3006377.1"/>
    <property type="molecule type" value="Genomic_DNA"/>
</dbReference>
<evidence type="ECO:0000313" key="2">
    <source>
        <dbReference type="EMBL" id="CAA3006377.1"/>
    </source>
</evidence>
<comment type="caution">
    <text evidence="2">The sequence shown here is derived from an EMBL/GenBank/DDBJ whole genome shotgun (WGS) entry which is preliminary data.</text>
</comment>
<evidence type="ECO:0000256" key="1">
    <source>
        <dbReference type="SAM" id="MobiDB-lite"/>
    </source>
</evidence>
<feature type="region of interest" description="Disordered" evidence="1">
    <location>
        <begin position="51"/>
        <end position="101"/>
    </location>
</feature>
<evidence type="ECO:0000313" key="3">
    <source>
        <dbReference type="Proteomes" id="UP000594638"/>
    </source>
</evidence>
<keyword evidence="3" id="KW-1185">Reference proteome</keyword>
<proteinExistence type="predicted"/>
<sequence>MCFVVQVPACKNSDSSKFWLPPPPSYVRVSKVSESRRVACWCPRELRRHVRPTSGGQRGAGSSSIQTPETRRARGPRTARGTRSAGVTTREHKQTRPAPVRFGSVPFGSVGANLMRTGALSQFQLLGLRVAADYCSEAEPSNHRLGTADSSAALRDCVTRQSMIAKQRRGQRQSSGVGKKWATTARAREVIDDFRRRVRERTESGWELCEVDESERTRAANRPPTRSLARLCDRARPD</sequence>
<reference evidence="2 3" key="1">
    <citation type="submission" date="2019-12" db="EMBL/GenBank/DDBJ databases">
        <authorList>
            <person name="Alioto T."/>
            <person name="Alioto T."/>
            <person name="Gomez Garrido J."/>
        </authorList>
    </citation>
    <scope>NUCLEOTIDE SEQUENCE [LARGE SCALE GENOMIC DNA]</scope>
</reference>
<gene>
    <name evidence="2" type="ORF">OLEA9_A117889</name>
</gene>
<dbReference type="AlphaFoldDB" id="A0A8S0TLZ7"/>
<protein>
    <submittedName>
        <fullName evidence="2">Uncharacterized protein</fullName>
    </submittedName>
</protein>
<dbReference type="Proteomes" id="UP000594638">
    <property type="component" value="Unassembled WGS sequence"/>
</dbReference>
<dbReference type="Gramene" id="OE9A117889T1">
    <property type="protein sequence ID" value="OE9A117889C1"/>
    <property type="gene ID" value="OE9A117889"/>
</dbReference>